<keyword evidence="6" id="KW-1185">Reference proteome</keyword>
<evidence type="ECO:0000313" key="5">
    <source>
        <dbReference type="EMBL" id="CAH0403777.1"/>
    </source>
</evidence>
<dbReference type="PANTHER" id="PTHR21237">
    <property type="entry name" value="GRPE PROTEIN"/>
    <property type="match status" value="1"/>
</dbReference>
<evidence type="ECO:0000313" key="6">
    <source>
        <dbReference type="Proteomes" id="UP001153292"/>
    </source>
</evidence>
<dbReference type="EMBL" id="OU963919">
    <property type="protein sequence ID" value="CAH0403777.1"/>
    <property type="molecule type" value="Genomic_DNA"/>
</dbReference>
<comment type="similarity">
    <text evidence="1">Belongs to the GrpE family.</text>
</comment>
<dbReference type="Proteomes" id="UP001153292">
    <property type="component" value="Chromosome 26"/>
</dbReference>
<evidence type="ECO:0000256" key="4">
    <source>
        <dbReference type="SAM" id="MobiDB-lite"/>
    </source>
</evidence>
<keyword evidence="2" id="KW-0143">Chaperone</keyword>
<evidence type="ECO:0000256" key="3">
    <source>
        <dbReference type="SAM" id="Coils"/>
    </source>
</evidence>
<name>A0ABN8B3M0_CHISP</name>
<organism evidence="5 6">
    <name type="scientific">Chilo suppressalis</name>
    <name type="common">Asiatic rice borer moth</name>
    <dbReference type="NCBI Taxonomy" id="168631"/>
    <lineage>
        <taxon>Eukaryota</taxon>
        <taxon>Metazoa</taxon>
        <taxon>Ecdysozoa</taxon>
        <taxon>Arthropoda</taxon>
        <taxon>Hexapoda</taxon>
        <taxon>Insecta</taxon>
        <taxon>Pterygota</taxon>
        <taxon>Neoptera</taxon>
        <taxon>Endopterygota</taxon>
        <taxon>Lepidoptera</taxon>
        <taxon>Glossata</taxon>
        <taxon>Ditrysia</taxon>
        <taxon>Pyraloidea</taxon>
        <taxon>Crambidae</taxon>
        <taxon>Crambinae</taxon>
        <taxon>Chilo</taxon>
    </lineage>
</organism>
<dbReference type="InterPro" id="IPR000740">
    <property type="entry name" value="GrpE"/>
</dbReference>
<sequence length="404" mass="44649">MWSTVPSSSPHSQMELSSIRDLERKTGEVTSASTRYYSTEEKTVENDSSDKLPGTIEECHKQIEALTTEVASLKDQIKDVDDKYKRALADGENVRRRMMKQVEDAKSFAIQSFCKDLLDPKQGETVSYNSFRENCIFWSKMASSDSDLSEYENGEIVPDAIKEVAKSHKHADFSLWKHVSKPHRADREKNMACPNVADTLAAAAESVPETAVSDGGAALQSLRDGVTLTRAQLTQSINVPTAGALVGANDCKCSRDQQFNVPSEARRSVCETWFGSGVSSTREIRSQFARSTFPTGSGGSRTRHRSCSEQGWLQAARAMRATSTRGSRQGTLLLVPTILSLLVQEATENRTLDLTLQCYFCIRSLLRFCLNDINKEILPENIPLSTSLHSGFDPASSAIQVQVF</sequence>
<evidence type="ECO:0000256" key="1">
    <source>
        <dbReference type="ARBA" id="ARBA00009054"/>
    </source>
</evidence>
<keyword evidence="3" id="KW-0175">Coiled coil</keyword>
<evidence type="ECO:0000256" key="2">
    <source>
        <dbReference type="ARBA" id="ARBA00023186"/>
    </source>
</evidence>
<protein>
    <submittedName>
        <fullName evidence="5">Uncharacterized protein</fullName>
    </submittedName>
</protein>
<dbReference type="PANTHER" id="PTHR21237:SF23">
    <property type="entry name" value="GRPE PROTEIN HOMOLOG, MITOCHONDRIAL"/>
    <property type="match status" value="1"/>
</dbReference>
<feature type="region of interest" description="Disordered" evidence="4">
    <location>
        <begin position="1"/>
        <end position="53"/>
    </location>
</feature>
<feature type="compositionally biased region" description="Basic and acidic residues" evidence="4">
    <location>
        <begin position="38"/>
        <end position="50"/>
    </location>
</feature>
<feature type="compositionally biased region" description="Polar residues" evidence="4">
    <location>
        <begin position="28"/>
        <end position="37"/>
    </location>
</feature>
<reference evidence="5" key="1">
    <citation type="submission" date="2021-12" db="EMBL/GenBank/DDBJ databases">
        <authorList>
            <person name="King R."/>
        </authorList>
    </citation>
    <scope>NUCLEOTIDE SEQUENCE</scope>
</reference>
<dbReference type="Pfam" id="PF01025">
    <property type="entry name" value="GrpE"/>
    <property type="match status" value="1"/>
</dbReference>
<feature type="compositionally biased region" description="Polar residues" evidence="4">
    <location>
        <begin position="1"/>
        <end position="16"/>
    </location>
</feature>
<dbReference type="InterPro" id="IPR013805">
    <property type="entry name" value="GrpE_CC"/>
</dbReference>
<feature type="coiled-coil region" evidence="3">
    <location>
        <begin position="56"/>
        <end position="90"/>
    </location>
</feature>
<gene>
    <name evidence="5" type="ORF">CHILSU_LOCUS7064</name>
</gene>
<feature type="compositionally biased region" description="Basic and acidic residues" evidence="4">
    <location>
        <begin position="18"/>
        <end position="27"/>
    </location>
</feature>
<accession>A0ABN8B3M0</accession>
<dbReference type="SUPFAM" id="SSF58014">
    <property type="entry name" value="Coiled-coil domain of nucleotide exchange factor GrpE"/>
    <property type="match status" value="1"/>
</dbReference>
<proteinExistence type="inferred from homology"/>
<dbReference type="Gene3D" id="3.90.20.20">
    <property type="match status" value="1"/>
</dbReference>